<evidence type="ECO:0000313" key="2">
    <source>
        <dbReference type="EMBL" id="MFC3609363.1"/>
    </source>
</evidence>
<comment type="caution">
    <text evidence="2">The sequence shown here is derived from an EMBL/GenBank/DDBJ whole genome shotgun (WGS) entry which is preliminary data.</text>
</comment>
<keyword evidence="3" id="KW-1185">Reference proteome</keyword>
<dbReference type="Pfam" id="PF02771">
    <property type="entry name" value="Acyl-CoA_dh_N"/>
    <property type="match status" value="1"/>
</dbReference>
<dbReference type="Proteomes" id="UP001595630">
    <property type="component" value="Unassembled WGS sequence"/>
</dbReference>
<dbReference type="RefSeq" id="WP_386366841.1">
    <property type="nucleotide sequence ID" value="NZ_JBHRXZ010000024.1"/>
</dbReference>
<proteinExistence type="predicted"/>
<dbReference type="InterPro" id="IPR037069">
    <property type="entry name" value="AcylCoA_DH/ox_N_sf"/>
</dbReference>
<feature type="domain" description="Acyl-CoA dehydrogenase/oxidase N-terminal" evidence="1">
    <location>
        <begin position="10"/>
        <end position="87"/>
    </location>
</feature>
<dbReference type="InterPro" id="IPR009100">
    <property type="entry name" value="AcylCoA_DH/oxidase_NM_dom_sf"/>
</dbReference>
<gene>
    <name evidence="2" type="ORF">ACFOMF_16425</name>
</gene>
<protein>
    <submittedName>
        <fullName evidence="2">Acyl-CoA dehydrogenase family protein</fullName>
    </submittedName>
</protein>
<reference evidence="3" key="1">
    <citation type="journal article" date="2019" name="Int. J. Syst. Evol. Microbiol.">
        <title>The Global Catalogue of Microorganisms (GCM) 10K type strain sequencing project: providing services to taxonomists for standard genome sequencing and annotation.</title>
        <authorList>
            <consortium name="The Broad Institute Genomics Platform"/>
            <consortium name="The Broad Institute Genome Sequencing Center for Infectious Disease"/>
            <person name="Wu L."/>
            <person name="Ma J."/>
        </authorList>
    </citation>
    <scope>NUCLEOTIDE SEQUENCE [LARGE SCALE GENOMIC DNA]</scope>
    <source>
        <strain evidence="3">KCTC 42447</strain>
    </source>
</reference>
<sequence>MNHENNENFIAIREGVRALCTEFDGAYWREIDEKKGFPEAFVSSMTQAGWLSAMIPEEYGGSGLGLTEASVILEEVNRCGGNSGTVHGQMYN</sequence>
<dbReference type="EMBL" id="JBHRXZ010000024">
    <property type="protein sequence ID" value="MFC3609363.1"/>
    <property type="molecule type" value="Genomic_DNA"/>
</dbReference>
<dbReference type="SUPFAM" id="SSF56645">
    <property type="entry name" value="Acyl-CoA dehydrogenase NM domain-like"/>
    <property type="match status" value="1"/>
</dbReference>
<dbReference type="InterPro" id="IPR013786">
    <property type="entry name" value="AcylCoA_DH/ox_N"/>
</dbReference>
<organism evidence="2 3">
    <name type="scientific">Stutzerimonas tarimensis</name>
    <dbReference type="NCBI Taxonomy" id="1507735"/>
    <lineage>
        <taxon>Bacteria</taxon>
        <taxon>Pseudomonadati</taxon>
        <taxon>Pseudomonadota</taxon>
        <taxon>Gammaproteobacteria</taxon>
        <taxon>Pseudomonadales</taxon>
        <taxon>Pseudomonadaceae</taxon>
        <taxon>Stutzerimonas</taxon>
    </lineage>
</organism>
<feature type="non-terminal residue" evidence="2">
    <location>
        <position position="92"/>
    </location>
</feature>
<evidence type="ECO:0000259" key="1">
    <source>
        <dbReference type="Pfam" id="PF02771"/>
    </source>
</evidence>
<name>A0ABV7TA34_9GAMM</name>
<accession>A0ABV7TA34</accession>
<evidence type="ECO:0000313" key="3">
    <source>
        <dbReference type="Proteomes" id="UP001595630"/>
    </source>
</evidence>
<dbReference type="Gene3D" id="1.10.540.10">
    <property type="entry name" value="Acyl-CoA dehydrogenase/oxidase, N-terminal domain"/>
    <property type="match status" value="1"/>
</dbReference>